<dbReference type="PANTHER" id="PTHR45717:SF15">
    <property type="entry name" value="AGL218WP"/>
    <property type="match status" value="1"/>
</dbReference>
<dbReference type="InterPro" id="IPR011990">
    <property type="entry name" value="TPR-like_helical_dom_sf"/>
</dbReference>
<dbReference type="Pfam" id="PF01535">
    <property type="entry name" value="PPR"/>
    <property type="match status" value="3"/>
</dbReference>
<dbReference type="PANTHER" id="PTHR45717">
    <property type="entry name" value="OS12G0527900 PROTEIN"/>
    <property type="match status" value="1"/>
</dbReference>
<gene>
    <name evidence="5" type="ORF">KSP40_PGU007112</name>
</gene>
<protein>
    <submittedName>
        <fullName evidence="5">Pentatricopeptide repeat-containing protein</fullName>
    </submittedName>
</protein>
<comment type="caution">
    <text evidence="5">The sequence shown here is derived from an EMBL/GenBank/DDBJ whole genome shotgun (WGS) entry which is preliminary data.</text>
</comment>
<dbReference type="EMBL" id="JBBWWR010000005">
    <property type="protein sequence ID" value="KAK8966128.1"/>
    <property type="molecule type" value="Genomic_DNA"/>
</dbReference>
<dbReference type="NCBIfam" id="TIGR00756">
    <property type="entry name" value="PPR"/>
    <property type="match status" value="1"/>
</dbReference>
<dbReference type="Proteomes" id="UP001412067">
    <property type="component" value="Unassembled WGS sequence"/>
</dbReference>
<comment type="similarity">
    <text evidence="1">Belongs to the PPR family. P subfamily.</text>
</comment>
<feature type="compositionally biased region" description="Acidic residues" evidence="4">
    <location>
        <begin position="158"/>
        <end position="182"/>
    </location>
</feature>
<dbReference type="Gene3D" id="1.25.40.10">
    <property type="entry name" value="Tetratricopeptide repeat domain"/>
    <property type="match status" value="2"/>
</dbReference>
<evidence type="ECO:0000313" key="5">
    <source>
        <dbReference type="EMBL" id="KAK8966128.1"/>
    </source>
</evidence>
<sequence>MVQEGCWRKSGWGTVEIDDDVRLVGVRQRGFSVVGLGWGKHRRNAVDGEGLRPRMAASWSEKKQSCFILVSRTFYAMVEASCNLENGQSQRSNEHQNNGVFHLRNPISHGIFQPAVSLGWCRNLSSKVGTKSEKDDDLEDGFSDLDVPPEAEKVKENLDEEGDLESDGESTEEDEADDEGDIESTFGKKEVGRKVRTCPLFNVIMDSTRPSCNSALDKWVEEGNPLGRSEISLALVNLRKRRFFGKALQSLRRRSAGCKAEPVSACLRRLSSSLSCALWNLGVSAARCLATWLGGLAIVLCKPHWLTAVQSGGQMAVRYAEFLEWLEVNKHIELGERDYASRLDLIAKLQGLYKAERYIDKIPQSFRGEVIYRTLLANCVRLANVKKSEEVFSKIKDLGFPITIFTCNQLMLLYKRVDRKKIGEVLKIMEKNDVKPSLFTYKLLVDTKGRMHDIQGMEDIITTMKAGGVEPDFYLQALTAKHYIFAGQNEKAEATLKEIEGDNINENRAACKSLLPLYAALGKVDEVGRIWKICEPNPHLEECSSAIEAWGKVGNVEGAEKVFNQMMKSFKKLPSKYYNVMLKVYANHKLLSKGKELAKMLSDSGCKIGPLTWDTLVKLYAEAGEVEKADSILQRASEKGQLKPLYSTYIYFLEKYADRGDVHNTEKIFHNMRQIGYAGRLRQYQLLLQAYANGKTPAYGFRDRMKGENIFPNKATFTQLQAVDAFRKTELSELLS</sequence>
<proteinExistence type="inferred from homology"/>
<dbReference type="SUPFAM" id="SSF48452">
    <property type="entry name" value="TPR-like"/>
    <property type="match status" value="1"/>
</dbReference>
<evidence type="ECO:0000256" key="1">
    <source>
        <dbReference type="ARBA" id="ARBA00007626"/>
    </source>
</evidence>
<keyword evidence="2" id="KW-0677">Repeat</keyword>
<evidence type="ECO:0000313" key="6">
    <source>
        <dbReference type="Proteomes" id="UP001412067"/>
    </source>
</evidence>
<keyword evidence="6" id="KW-1185">Reference proteome</keyword>
<dbReference type="PROSITE" id="PS51375">
    <property type="entry name" value="PPR"/>
    <property type="match status" value="1"/>
</dbReference>
<dbReference type="InterPro" id="IPR002885">
    <property type="entry name" value="PPR_rpt"/>
</dbReference>
<organism evidence="5 6">
    <name type="scientific">Platanthera guangdongensis</name>
    <dbReference type="NCBI Taxonomy" id="2320717"/>
    <lineage>
        <taxon>Eukaryota</taxon>
        <taxon>Viridiplantae</taxon>
        <taxon>Streptophyta</taxon>
        <taxon>Embryophyta</taxon>
        <taxon>Tracheophyta</taxon>
        <taxon>Spermatophyta</taxon>
        <taxon>Magnoliopsida</taxon>
        <taxon>Liliopsida</taxon>
        <taxon>Asparagales</taxon>
        <taxon>Orchidaceae</taxon>
        <taxon>Orchidoideae</taxon>
        <taxon>Orchideae</taxon>
        <taxon>Orchidinae</taxon>
        <taxon>Platanthera</taxon>
    </lineage>
</organism>
<feature type="compositionally biased region" description="Acidic residues" evidence="4">
    <location>
        <begin position="135"/>
        <end position="149"/>
    </location>
</feature>
<accession>A0ABR2MT53</accession>
<evidence type="ECO:0000256" key="4">
    <source>
        <dbReference type="SAM" id="MobiDB-lite"/>
    </source>
</evidence>
<dbReference type="Pfam" id="PF13812">
    <property type="entry name" value="PPR_3"/>
    <property type="match status" value="1"/>
</dbReference>
<feature type="repeat" description="PPR" evidence="3">
    <location>
        <begin position="609"/>
        <end position="643"/>
    </location>
</feature>
<name>A0ABR2MT53_9ASPA</name>
<evidence type="ECO:0000256" key="2">
    <source>
        <dbReference type="ARBA" id="ARBA00022737"/>
    </source>
</evidence>
<reference evidence="5 6" key="1">
    <citation type="journal article" date="2022" name="Nat. Plants">
        <title>Genomes of leafy and leafless Platanthera orchids illuminate the evolution of mycoheterotrophy.</title>
        <authorList>
            <person name="Li M.H."/>
            <person name="Liu K.W."/>
            <person name="Li Z."/>
            <person name="Lu H.C."/>
            <person name="Ye Q.L."/>
            <person name="Zhang D."/>
            <person name="Wang J.Y."/>
            <person name="Li Y.F."/>
            <person name="Zhong Z.M."/>
            <person name="Liu X."/>
            <person name="Yu X."/>
            <person name="Liu D.K."/>
            <person name="Tu X.D."/>
            <person name="Liu B."/>
            <person name="Hao Y."/>
            <person name="Liao X.Y."/>
            <person name="Jiang Y.T."/>
            <person name="Sun W.H."/>
            <person name="Chen J."/>
            <person name="Chen Y.Q."/>
            <person name="Ai Y."/>
            <person name="Zhai J.W."/>
            <person name="Wu S.S."/>
            <person name="Zhou Z."/>
            <person name="Hsiao Y.Y."/>
            <person name="Wu W.L."/>
            <person name="Chen Y.Y."/>
            <person name="Lin Y.F."/>
            <person name="Hsu J.L."/>
            <person name="Li C.Y."/>
            <person name="Wang Z.W."/>
            <person name="Zhao X."/>
            <person name="Zhong W.Y."/>
            <person name="Ma X.K."/>
            <person name="Ma L."/>
            <person name="Huang J."/>
            <person name="Chen G.Z."/>
            <person name="Huang M.Z."/>
            <person name="Huang L."/>
            <person name="Peng D.H."/>
            <person name="Luo Y.B."/>
            <person name="Zou S.Q."/>
            <person name="Chen S.P."/>
            <person name="Lan S."/>
            <person name="Tsai W.C."/>
            <person name="Van de Peer Y."/>
            <person name="Liu Z.J."/>
        </authorList>
    </citation>
    <scope>NUCLEOTIDE SEQUENCE [LARGE SCALE GENOMIC DNA]</scope>
    <source>
        <strain evidence="5">Lor288</strain>
    </source>
</reference>
<feature type="region of interest" description="Disordered" evidence="4">
    <location>
        <begin position="128"/>
        <end position="186"/>
    </location>
</feature>
<evidence type="ECO:0000256" key="3">
    <source>
        <dbReference type="PROSITE-ProRule" id="PRU00708"/>
    </source>
</evidence>